<evidence type="ECO:0000256" key="3">
    <source>
        <dbReference type="ARBA" id="ARBA00023163"/>
    </source>
</evidence>
<proteinExistence type="predicted"/>
<protein>
    <submittedName>
        <fullName evidence="5">Transcriptional regulator</fullName>
    </submittedName>
</protein>
<dbReference type="PANTHER" id="PTHR30265:SF7">
    <property type="entry name" value="TRANSCRIPTION ANTITERMINATION PROTEIN RFAH"/>
    <property type="match status" value="1"/>
</dbReference>
<keyword evidence="2" id="KW-0805">Transcription regulation</keyword>
<dbReference type="EMBL" id="CP007029">
    <property type="protein sequence ID" value="AHE96986.1"/>
    <property type="molecule type" value="Genomic_DNA"/>
</dbReference>
<accession>W0DF46</accession>
<sequence>MKHWYAVHCKPNQDERAEDQLRNQGFEVFRPRIRCRRRARQRYRVVIESMFPRYLFVELDDASQDWSPIRSTRGVTGLVRMGGQIPHVPDPVIDALRRRVDADDCIEITPEDGFQPNQPVLITEGPLAGFQALFKARNSQERVVVLLNLMQVTLPVHAITRA</sequence>
<evidence type="ECO:0000259" key="4">
    <source>
        <dbReference type="SMART" id="SM00738"/>
    </source>
</evidence>
<dbReference type="Gene3D" id="3.30.70.940">
    <property type="entry name" value="NusG, N-terminal domain"/>
    <property type="match status" value="1"/>
</dbReference>
<dbReference type="GO" id="GO:0005829">
    <property type="term" value="C:cytosol"/>
    <property type="evidence" value="ECO:0007669"/>
    <property type="project" value="TreeGrafter"/>
</dbReference>
<dbReference type="Proteomes" id="UP000005289">
    <property type="component" value="Chromosome"/>
</dbReference>
<evidence type="ECO:0000256" key="2">
    <source>
        <dbReference type="ARBA" id="ARBA00023015"/>
    </source>
</evidence>
<dbReference type="STRING" id="713585.THITH_00410"/>
<dbReference type="Pfam" id="PF02357">
    <property type="entry name" value="NusG"/>
    <property type="match status" value="1"/>
</dbReference>
<dbReference type="OrthoDB" id="9790639at2"/>
<dbReference type="SMART" id="SM00738">
    <property type="entry name" value="NGN"/>
    <property type="match status" value="1"/>
</dbReference>
<dbReference type="CDD" id="cd09892">
    <property type="entry name" value="NGN_SP_RfaH"/>
    <property type="match status" value="1"/>
</dbReference>
<dbReference type="AlphaFoldDB" id="W0DF46"/>
<keyword evidence="1" id="KW-0889">Transcription antitermination</keyword>
<dbReference type="InterPro" id="IPR043425">
    <property type="entry name" value="NusG-like"/>
</dbReference>
<gene>
    <name evidence="5" type="ORF">THITH_00410</name>
</gene>
<evidence type="ECO:0000256" key="1">
    <source>
        <dbReference type="ARBA" id="ARBA00022814"/>
    </source>
</evidence>
<keyword evidence="6" id="KW-1185">Reference proteome</keyword>
<evidence type="ECO:0000313" key="6">
    <source>
        <dbReference type="Proteomes" id="UP000005289"/>
    </source>
</evidence>
<reference evidence="5 6" key="1">
    <citation type="submission" date="2013-12" db="EMBL/GenBank/DDBJ databases">
        <authorList>
            <consortium name="DOE Joint Genome Institute"/>
            <person name="Muyzer G."/>
            <person name="Huntemann M."/>
            <person name="Han J."/>
            <person name="Chen A."/>
            <person name="Kyrpides N."/>
            <person name="Mavromatis K."/>
            <person name="Markowitz V."/>
            <person name="Palaniappan K."/>
            <person name="Ivanova N."/>
            <person name="Schaumberg A."/>
            <person name="Pati A."/>
            <person name="Liolios K."/>
            <person name="Nordberg H.P."/>
            <person name="Cantor M.N."/>
            <person name="Hua S.X."/>
            <person name="Woyke T."/>
        </authorList>
    </citation>
    <scope>NUCLEOTIDE SEQUENCE [LARGE SCALE GENOMIC DNA]</scope>
    <source>
        <strain evidence="5 6">ARh 1</strain>
    </source>
</reference>
<name>W0DF46_9GAMM</name>
<evidence type="ECO:0000313" key="5">
    <source>
        <dbReference type="EMBL" id="AHE96986.1"/>
    </source>
</evidence>
<dbReference type="PANTHER" id="PTHR30265">
    <property type="entry name" value="RHO-INTERACTING TRANSCRIPTION TERMINATION FACTOR NUSG"/>
    <property type="match status" value="1"/>
</dbReference>
<keyword evidence="3" id="KW-0804">Transcription</keyword>
<dbReference type="InterPro" id="IPR006645">
    <property type="entry name" value="NGN-like_dom"/>
</dbReference>
<organism evidence="5 6">
    <name type="scientific">Thioalkalivibrio paradoxus ARh 1</name>
    <dbReference type="NCBI Taxonomy" id="713585"/>
    <lineage>
        <taxon>Bacteria</taxon>
        <taxon>Pseudomonadati</taxon>
        <taxon>Pseudomonadota</taxon>
        <taxon>Gammaproteobacteria</taxon>
        <taxon>Chromatiales</taxon>
        <taxon>Ectothiorhodospiraceae</taxon>
        <taxon>Thioalkalivibrio</taxon>
    </lineage>
</organism>
<dbReference type="InterPro" id="IPR036735">
    <property type="entry name" value="NGN_dom_sf"/>
</dbReference>
<dbReference type="RefSeq" id="WP_006746509.1">
    <property type="nucleotide sequence ID" value="NZ_CP007029.1"/>
</dbReference>
<dbReference type="SUPFAM" id="SSF82679">
    <property type="entry name" value="N-utilization substance G protein NusG, N-terminal domain"/>
    <property type="match status" value="1"/>
</dbReference>
<dbReference type="GO" id="GO:0031564">
    <property type="term" value="P:transcription antitermination"/>
    <property type="evidence" value="ECO:0007669"/>
    <property type="project" value="UniProtKB-KW"/>
</dbReference>
<dbReference type="HOGENOM" id="CLU_067287_5_0_6"/>
<dbReference type="KEGG" id="tti:THITH_00410"/>
<feature type="domain" description="NusG-like N-terminal" evidence="4">
    <location>
        <begin position="1"/>
        <end position="100"/>
    </location>
</feature>
<dbReference type="GO" id="GO:0006354">
    <property type="term" value="P:DNA-templated transcription elongation"/>
    <property type="evidence" value="ECO:0007669"/>
    <property type="project" value="InterPro"/>
</dbReference>